<dbReference type="SUPFAM" id="SSF48576">
    <property type="entry name" value="Terpenoid synthases"/>
    <property type="match status" value="1"/>
</dbReference>
<comment type="cofactor">
    <cofactor evidence="1">
        <name>Mg(2+)</name>
        <dbReference type="ChEBI" id="CHEBI:18420"/>
    </cofactor>
</comment>
<dbReference type="GO" id="GO:0005737">
    <property type="term" value="C:cytoplasm"/>
    <property type="evidence" value="ECO:0007669"/>
    <property type="project" value="UniProtKB-ARBA"/>
</dbReference>
<evidence type="ECO:0000256" key="10">
    <source>
        <dbReference type="ARBA" id="ARBA00032873"/>
    </source>
</evidence>
<evidence type="ECO:0000256" key="9">
    <source>
        <dbReference type="ARBA" id="ARBA00032380"/>
    </source>
</evidence>
<sequence length="295" mass="32644">MSGDLQHFFDTYRPSVDRALTERVRALKTPETLKEAMMYSLEAGGKRVRPLLSLAVLQCYRPVEEEDLPAASAVELIHTYSLVHDDLPSMDDDDWRRGQPTNHKKFGEAAAILAGDALQTTAFSWIVEADRPASADARLQLVQELAEASGSEGMVGGQMADLEGEKQSLTLEELEYIHHHKTGDLLTYAAVSGSLIAEAADEDVENWRAFGRELGLVFQIKDDILDVEGSLEEMGKSSGSDETKEKSTYPKLLTLEGAKEKLAHHIEQAEKVLGRMTVDTSLLTAFLQYIGQRNH</sequence>
<evidence type="ECO:0000256" key="8">
    <source>
        <dbReference type="ARBA" id="ARBA00023229"/>
    </source>
</evidence>
<keyword evidence="5 12" id="KW-0808">Transferase</keyword>
<keyword evidence="6" id="KW-0479">Metal-binding</keyword>
<evidence type="ECO:0000256" key="3">
    <source>
        <dbReference type="ARBA" id="ARBA00012439"/>
    </source>
</evidence>
<evidence type="ECO:0000256" key="7">
    <source>
        <dbReference type="ARBA" id="ARBA00022842"/>
    </source>
</evidence>
<organism evidence="13 14">
    <name type="scientific">Marinococcus luteus</name>
    <dbReference type="NCBI Taxonomy" id="1122204"/>
    <lineage>
        <taxon>Bacteria</taxon>
        <taxon>Bacillati</taxon>
        <taxon>Bacillota</taxon>
        <taxon>Bacilli</taxon>
        <taxon>Bacillales</taxon>
        <taxon>Bacillaceae</taxon>
        <taxon>Marinococcus</taxon>
    </lineage>
</organism>
<evidence type="ECO:0000256" key="5">
    <source>
        <dbReference type="ARBA" id="ARBA00022679"/>
    </source>
</evidence>
<dbReference type="CDD" id="cd00685">
    <property type="entry name" value="Trans_IPPS_HT"/>
    <property type="match status" value="1"/>
</dbReference>
<reference evidence="13 14" key="1">
    <citation type="submission" date="2016-10" db="EMBL/GenBank/DDBJ databases">
        <authorList>
            <person name="de Groot N.N."/>
        </authorList>
    </citation>
    <scope>NUCLEOTIDE SEQUENCE [LARGE SCALE GENOMIC DNA]</scope>
    <source>
        <strain evidence="13 14">DSM 23126</strain>
    </source>
</reference>
<dbReference type="GO" id="GO:0004337">
    <property type="term" value="F:(2E,6E)-farnesyl diphosphate synthase activity"/>
    <property type="evidence" value="ECO:0007669"/>
    <property type="project" value="UniProtKB-EC"/>
</dbReference>
<dbReference type="GO" id="GO:0016114">
    <property type="term" value="P:terpenoid biosynthetic process"/>
    <property type="evidence" value="ECO:0007669"/>
    <property type="project" value="UniProtKB-ARBA"/>
</dbReference>
<dbReference type="InterPro" id="IPR033749">
    <property type="entry name" value="Polyprenyl_synt_CS"/>
</dbReference>
<dbReference type="EC" id="2.5.1.10" evidence="3"/>
<evidence type="ECO:0000256" key="1">
    <source>
        <dbReference type="ARBA" id="ARBA00001946"/>
    </source>
</evidence>
<name>A0A1H2RUA2_9BACI</name>
<keyword evidence="7" id="KW-0460">Magnesium</keyword>
<accession>A0A1H2RUA2</accession>
<gene>
    <name evidence="13" type="ORF">SAMN05421781_0909</name>
</gene>
<dbReference type="EMBL" id="FNNC01000001">
    <property type="protein sequence ID" value="SDW22760.1"/>
    <property type="molecule type" value="Genomic_DNA"/>
</dbReference>
<dbReference type="InterPro" id="IPR053378">
    <property type="entry name" value="Prenyl_diphosphate_synthase"/>
</dbReference>
<dbReference type="PANTHER" id="PTHR43281:SF1">
    <property type="entry name" value="FARNESYL DIPHOSPHATE SYNTHASE"/>
    <property type="match status" value="1"/>
</dbReference>
<evidence type="ECO:0000256" key="11">
    <source>
        <dbReference type="ARBA" id="ARBA00049399"/>
    </source>
</evidence>
<dbReference type="GO" id="GO:0046872">
    <property type="term" value="F:metal ion binding"/>
    <property type="evidence" value="ECO:0007669"/>
    <property type="project" value="UniProtKB-KW"/>
</dbReference>
<evidence type="ECO:0000313" key="14">
    <source>
        <dbReference type="Proteomes" id="UP000199488"/>
    </source>
</evidence>
<dbReference type="RefSeq" id="WP_091611710.1">
    <property type="nucleotide sequence ID" value="NZ_FNNC01000001.1"/>
</dbReference>
<dbReference type="Proteomes" id="UP000199488">
    <property type="component" value="Unassembled WGS sequence"/>
</dbReference>
<dbReference type="Gene3D" id="1.10.600.10">
    <property type="entry name" value="Farnesyl Diphosphate Synthase"/>
    <property type="match status" value="1"/>
</dbReference>
<dbReference type="PANTHER" id="PTHR43281">
    <property type="entry name" value="FARNESYL DIPHOSPHATE SYNTHASE"/>
    <property type="match status" value="1"/>
</dbReference>
<protein>
    <recommendedName>
        <fullName evidence="4">Farnesyl diphosphate synthase</fullName>
        <ecNumber evidence="3">2.5.1.10</ecNumber>
    </recommendedName>
    <alternativeName>
        <fullName evidence="10">(2E,6E)-farnesyl diphosphate synthase</fullName>
    </alternativeName>
    <alternativeName>
        <fullName evidence="9">Geranyltranstransferase</fullName>
    </alternativeName>
</protein>
<evidence type="ECO:0000313" key="13">
    <source>
        <dbReference type="EMBL" id="SDW22760.1"/>
    </source>
</evidence>
<dbReference type="FunFam" id="1.10.600.10:FF:000001">
    <property type="entry name" value="Geranylgeranyl diphosphate synthase"/>
    <property type="match status" value="1"/>
</dbReference>
<dbReference type="SFLD" id="SFLDG01017">
    <property type="entry name" value="Polyprenyl_Transferase_Like"/>
    <property type="match status" value="1"/>
</dbReference>
<dbReference type="NCBIfam" id="NF045485">
    <property type="entry name" value="FPPsyn"/>
    <property type="match status" value="1"/>
</dbReference>
<dbReference type="SFLD" id="SFLDS00005">
    <property type="entry name" value="Isoprenoid_Synthase_Type_I"/>
    <property type="match status" value="1"/>
</dbReference>
<dbReference type="InterPro" id="IPR008949">
    <property type="entry name" value="Isoprenoid_synthase_dom_sf"/>
</dbReference>
<dbReference type="STRING" id="1122204.SAMN05421781_0909"/>
<dbReference type="PROSITE" id="PS00723">
    <property type="entry name" value="POLYPRENYL_SYNTHASE_1"/>
    <property type="match status" value="1"/>
</dbReference>
<dbReference type="AlphaFoldDB" id="A0A1H2RUA2"/>
<dbReference type="Pfam" id="PF00348">
    <property type="entry name" value="polyprenyl_synt"/>
    <property type="match status" value="1"/>
</dbReference>
<evidence type="ECO:0000256" key="12">
    <source>
        <dbReference type="RuleBase" id="RU004466"/>
    </source>
</evidence>
<dbReference type="PROSITE" id="PS00444">
    <property type="entry name" value="POLYPRENYL_SYNTHASE_2"/>
    <property type="match status" value="1"/>
</dbReference>
<keyword evidence="14" id="KW-1185">Reference proteome</keyword>
<comment type="catalytic activity">
    <reaction evidence="11">
        <text>isopentenyl diphosphate + (2E)-geranyl diphosphate = (2E,6E)-farnesyl diphosphate + diphosphate</text>
        <dbReference type="Rhea" id="RHEA:19361"/>
        <dbReference type="ChEBI" id="CHEBI:33019"/>
        <dbReference type="ChEBI" id="CHEBI:58057"/>
        <dbReference type="ChEBI" id="CHEBI:128769"/>
        <dbReference type="ChEBI" id="CHEBI:175763"/>
        <dbReference type="EC" id="2.5.1.10"/>
    </reaction>
</comment>
<evidence type="ECO:0000256" key="4">
    <source>
        <dbReference type="ARBA" id="ARBA00015100"/>
    </source>
</evidence>
<proteinExistence type="inferred from homology"/>
<comment type="similarity">
    <text evidence="2 12">Belongs to the FPP/GGPP synthase family.</text>
</comment>
<dbReference type="OrthoDB" id="9805316at2"/>
<evidence type="ECO:0000256" key="2">
    <source>
        <dbReference type="ARBA" id="ARBA00006706"/>
    </source>
</evidence>
<keyword evidence="8" id="KW-0414">Isoprene biosynthesis</keyword>
<dbReference type="InterPro" id="IPR000092">
    <property type="entry name" value="Polyprenyl_synt"/>
</dbReference>
<evidence type="ECO:0000256" key="6">
    <source>
        <dbReference type="ARBA" id="ARBA00022723"/>
    </source>
</evidence>